<keyword evidence="3" id="KW-1185">Reference proteome</keyword>
<evidence type="ECO:0000313" key="2">
    <source>
        <dbReference type="EMBL" id="AHJ99438.1"/>
    </source>
</evidence>
<dbReference type="HOGENOM" id="CLU_039497_0_0_10"/>
<reference evidence="2 3" key="1">
    <citation type="submission" date="2014-01" db="EMBL/GenBank/DDBJ databases">
        <title>Complete genome sequence of ionizing-radiation resistance bacterium Hymenobacter swuensis DY53.</title>
        <authorList>
            <person name="Jung J.-H."/>
            <person name="Jeong S.-W."/>
            <person name="Joe M.-H."/>
            <person name="Cho y.-j."/>
            <person name="Kim M.-K."/>
            <person name="Lim S.-Y."/>
        </authorList>
    </citation>
    <scope>NUCLEOTIDE SEQUENCE [LARGE SCALE GENOMIC DNA]</scope>
    <source>
        <strain evidence="2 3">DY53</strain>
    </source>
</reference>
<feature type="domain" description="DUF3616" evidence="1">
    <location>
        <begin position="38"/>
        <end position="373"/>
    </location>
</feature>
<dbReference type="Pfam" id="PF12275">
    <property type="entry name" value="DUF3616"/>
    <property type="match status" value="1"/>
</dbReference>
<sequence length="386" mass="42845">MIPFLSSFLPSMRHQAYTLHFNPKLSLNEAGKHVRDGLSTVLRTGDNLWVSCDERTSIERLRLTGPHEFGEHCRYQLADLLDLTNEAEDVEIDIEGLGECDHYLWIIGSHSLKRKQPKPDDEDVAKQIAKLAKVEEEPSRYLLARVPLLLNAKTGDYELHKEAPHPIHADQTLRAAQLRSTNTSNDLLDLLAQDPHLKPFMQIPGKDNGFDIEGLAVAPDGRLFIGLRGPVLRGWAVVLEVLPREDKHGRLRLDEVPGATEKFYKKHFLDLGGMGLRELRQQGSDLLLLAGPTMDLDGTIAVYRWPEALSCPQDSLIGPDKLQRLFDVPHGSGPTAGQDKAEGMALLDETHVLLVFDSPTDARKPAPHQVTADAVRLPAPAAASDR</sequence>
<dbReference type="KEGG" id="hsw:Hsw_3843"/>
<dbReference type="Proteomes" id="UP000019423">
    <property type="component" value="Chromosome"/>
</dbReference>
<dbReference type="AlphaFoldDB" id="W8F3D9"/>
<name>W8F3D9_9BACT</name>
<dbReference type="PATRIC" id="fig|1227739.3.peg.3999"/>
<evidence type="ECO:0000313" key="3">
    <source>
        <dbReference type="Proteomes" id="UP000019423"/>
    </source>
</evidence>
<accession>W8F3D9</accession>
<gene>
    <name evidence="2" type="ORF">Hsw_3843</name>
</gene>
<dbReference type="STRING" id="1227739.Hsw_3843"/>
<dbReference type="eggNOG" id="COG0454">
    <property type="taxonomic scope" value="Bacteria"/>
</dbReference>
<organism evidence="2 3">
    <name type="scientific">Hymenobacter swuensis DY53</name>
    <dbReference type="NCBI Taxonomy" id="1227739"/>
    <lineage>
        <taxon>Bacteria</taxon>
        <taxon>Pseudomonadati</taxon>
        <taxon>Bacteroidota</taxon>
        <taxon>Cytophagia</taxon>
        <taxon>Cytophagales</taxon>
        <taxon>Hymenobacteraceae</taxon>
        <taxon>Hymenobacter</taxon>
    </lineage>
</organism>
<dbReference type="InterPro" id="IPR022060">
    <property type="entry name" value="DUF3616"/>
</dbReference>
<evidence type="ECO:0000259" key="1">
    <source>
        <dbReference type="Pfam" id="PF12275"/>
    </source>
</evidence>
<proteinExistence type="predicted"/>
<dbReference type="EMBL" id="CP007145">
    <property type="protein sequence ID" value="AHJ99438.1"/>
    <property type="molecule type" value="Genomic_DNA"/>
</dbReference>
<protein>
    <recommendedName>
        <fullName evidence="1">DUF3616 domain-containing protein</fullName>
    </recommendedName>
</protein>